<keyword evidence="3" id="KW-1185">Reference proteome</keyword>
<dbReference type="InterPro" id="IPR036034">
    <property type="entry name" value="PDZ_sf"/>
</dbReference>
<dbReference type="Proteomes" id="UP000663637">
    <property type="component" value="Chromosome"/>
</dbReference>
<proteinExistence type="predicted"/>
<dbReference type="EMBL" id="CP061510">
    <property type="protein sequence ID" value="QSB44306.1"/>
    <property type="molecule type" value="Genomic_DNA"/>
</dbReference>
<gene>
    <name evidence="2" type="ORF">IDJ81_13450</name>
</gene>
<evidence type="ECO:0000259" key="1">
    <source>
        <dbReference type="SMART" id="SM00245"/>
    </source>
</evidence>
<accession>A0ABX7KAU5</accession>
<dbReference type="SMART" id="SM00245">
    <property type="entry name" value="TSPc"/>
    <property type="match status" value="1"/>
</dbReference>
<feature type="domain" description="Tail specific protease" evidence="1">
    <location>
        <begin position="292"/>
        <end position="480"/>
    </location>
</feature>
<sequence>MARNHIFLVAIIFIILSCSKSPHDEKNEVLESFFVLIHNEYYDAEFTGIAFEEFKKRVRIAAAEAHDSSELYSVAFRPALLKLEVSHANAWSPEEFSGRVGTVTSPVVEADLFACFGLVVQNVRPGIMPRVVADLRPEAGIDISGPTVGWHLISWEPAIDHRLRTTWTDPMGNKRKVTLELAKFTSKGPDIAQSLPVDKRPVTVLHRMDASARQILQDLQERRADPATPVYYAPLGLVLSAGRSGNLPRIIDVQRGRPGEDHGLSVGDLVVGVSAKKLRNTTRLELKTMRDGKVRSVSLQRQCDRQSFVRPPLITKSGDIAFVRFDEFTPQVAASLREQAEGLTARHIVFDLRRNLGGSTAVLREIAAMFFGPNQLIGYVNRRRVKGEMRAEGDHVTSSPFRAATLTSPITASSAEVFAYFARAKTDGTIAGMRSSGSVLVSKMFRLPDGGVVQIPTRELTMFDGQILEGRGVLPDADVPQGCNAISLESCKVLFEGTAFRQ</sequence>
<dbReference type="SUPFAM" id="SSF52096">
    <property type="entry name" value="ClpP/crotonase"/>
    <property type="match status" value="1"/>
</dbReference>
<evidence type="ECO:0000313" key="2">
    <source>
        <dbReference type="EMBL" id="QSB44306.1"/>
    </source>
</evidence>
<dbReference type="PANTHER" id="PTHR32060">
    <property type="entry name" value="TAIL-SPECIFIC PROTEASE"/>
    <property type="match status" value="1"/>
</dbReference>
<dbReference type="SUPFAM" id="SSF50156">
    <property type="entry name" value="PDZ domain-like"/>
    <property type="match status" value="1"/>
</dbReference>
<reference evidence="2 3" key="1">
    <citation type="submission" date="2020-09" db="EMBL/GenBank/DDBJ databases">
        <title>Complete genome sequence of altererythrobacter flavus SS-21NJ, isolated from Dongying oil sludge in Shandong province.</title>
        <authorList>
            <person name="Sun S."/>
            <person name="Zhang Z."/>
        </authorList>
    </citation>
    <scope>NUCLEOTIDE SEQUENCE [LARGE SCALE GENOMIC DNA]</scope>
    <source>
        <strain evidence="2 3">SS-21NJ</strain>
    </source>
</reference>
<evidence type="ECO:0000313" key="3">
    <source>
        <dbReference type="Proteomes" id="UP000663637"/>
    </source>
</evidence>
<organism evidence="2 3">
    <name type="scientific">Tsuneonella flava</name>
    <dbReference type="NCBI Taxonomy" id="2055955"/>
    <lineage>
        <taxon>Bacteria</taxon>
        <taxon>Pseudomonadati</taxon>
        <taxon>Pseudomonadota</taxon>
        <taxon>Alphaproteobacteria</taxon>
        <taxon>Sphingomonadales</taxon>
        <taxon>Erythrobacteraceae</taxon>
        <taxon>Tsuneonella</taxon>
    </lineage>
</organism>
<dbReference type="PANTHER" id="PTHR32060:SF30">
    <property type="entry name" value="CARBOXY-TERMINAL PROCESSING PROTEASE CTPA"/>
    <property type="match status" value="1"/>
</dbReference>
<protein>
    <recommendedName>
        <fullName evidence="1">Tail specific protease domain-containing protein</fullName>
    </recommendedName>
</protein>
<dbReference type="RefSeq" id="WP_205441662.1">
    <property type="nucleotide sequence ID" value="NZ_CP061510.1"/>
</dbReference>
<dbReference type="Pfam" id="PF03572">
    <property type="entry name" value="Peptidase_S41"/>
    <property type="match status" value="1"/>
</dbReference>
<dbReference type="InterPro" id="IPR005151">
    <property type="entry name" value="Tail-specific_protease"/>
</dbReference>
<dbReference type="PROSITE" id="PS51257">
    <property type="entry name" value="PROKAR_LIPOPROTEIN"/>
    <property type="match status" value="1"/>
</dbReference>
<name>A0ABX7KAU5_9SPHN</name>
<dbReference type="InterPro" id="IPR029045">
    <property type="entry name" value="ClpP/crotonase-like_dom_sf"/>
</dbReference>
<dbReference type="Gene3D" id="3.90.226.10">
    <property type="entry name" value="2-enoyl-CoA Hydratase, Chain A, domain 1"/>
    <property type="match status" value="1"/>
</dbReference>